<protein>
    <submittedName>
        <fullName evidence="8">Cytochrome c</fullName>
    </submittedName>
</protein>
<keyword evidence="2 4" id="KW-0479">Metal-binding</keyword>
<evidence type="ECO:0000256" key="4">
    <source>
        <dbReference type="PROSITE-ProRule" id="PRU00433"/>
    </source>
</evidence>
<evidence type="ECO:0000256" key="2">
    <source>
        <dbReference type="ARBA" id="ARBA00022723"/>
    </source>
</evidence>
<dbReference type="PROSITE" id="PS51257">
    <property type="entry name" value="PROKAR_LIPOPROTEIN"/>
    <property type="match status" value="1"/>
</dbReference>
<dbReference type="RefSeq" id="WP_213945335.1">
    <property type="nucleotide sequence ID" value="NZ_JAHBGI010000002.1"/>
</dbReference>
<dbReference type="GO" id="GO:0020037">
    <property type="term" value="F:heme binding"/>
    <property type="evidence" value="ECO:0007669"/>
    <property type="project" value="InterPro"/>
</dbReference>
<dbReference type="GO" id="GO:0046872">
    <property type="term" value="F:metal ion binding"/>
    <property type="evidence" value="ECO:0007669"/>
    <property type="project" value="UniProtKB-KW"/>
</dbReference>
<evidence type="ECO:0000256" key="6">
    <source>
        <dbReference type="SAM" id="SignalP"/>
    </source>
</evidence>
<keyword evidence="6" id="KW-0732">Signal</keyword>
<organism evidence="8 9">
    <name type="scientific">Litoribacter ruber</name>
    <dbReference type="NCBI Taxonomy" id="702568"/>
    <lineage>
        <taxon>Bacteria</taxon>
        <taxon>Pseudomonadati</taxon>
        <taxon>Bacteroidota</taxon>
        <taxon>Cytophagia</taxon>
        <taxon>Cytophagales</taxon>
        <taxon>Cyclobacteriaceae</taxon>
        <taxon>Litoribacter</taxon>
    </lineage>
</organism>
<dbReference type="GO" id="GO:0009055">
    <property type="term" value="F:electron transfer activity"/>
    <property type="evidence" value="ECO:0007669"/>
    <property type="project" value="InterPro"/>
</dbReference>
<keyword evidence="1 4" id="KW-0349">Heme</keyword>
<evidence type="ECO:0000313" key="9">
    <source>
        <dbReference type="Proteomes" id="UP001319104"/>
    </source>
</evidence>
<sequence>MKVLQIPIALMFALFLVACGSSTNETGTRETAATKPAAAKSEVPQTVKEGKGIGQTTHVELAANLDDGMVADGKSIFDMKCSACHKLNDKRVVGPGFEGVTNRRKPEWIMNMITNVDDMLDTDPEAQKLLEECLTRMPNQNVSLEEARNLLEYMRHNDKERTGKMDGAVNN</sequence>
<evidence type="ECO:0000313" key="8">
    <source>
        <dbReference type="EMBL" id="MBS9524476.1"/>
    </source>
</evidence>
<feature type="region of interest" description="Disordered" evidence="5">
    <location>
        <begin position="25"/>
        <end position="47"/>
    </location>
</feature>
<evidence type="ECO:0000256" key="1">
    <source>
        <dbReference type="ARBA" id="ARBA00022617"/>
    </source>
</evidence>
<name>A0AAP2CGY2_9BACT</name>
<feature type="signal peptide" evidence="6">
    <location>
        <begin position="1"/>
        <end position="18"/>
    </location>
</feature>
<feature type="domain" description="Cytochrome c" evidence="7">
    <location>
        <begin position="68"/>
        <end position="158"/>
    </location>
</feature>
<dbReference type="PROSITE" id="PS51007">
    <property type="entry name" value="CYTC"/>
    <property type="match status" value="1"/>
</dbReference>
<evidence type="ECO:0000256" key="3">
    <source>
        <dbReference type="ARBA" id="ARBA00023004"/>
    </source>
</evidence>
<gene>
    <name evidence="8" type="ORF">KI659_10660</name>
</gene>
<keyword evidence="9" id="KW-1185">Reference proteome</keyword>
<feature type="chain" id="PRO_5042898177" evidence="6">
    <location>
        <begin position="19"/>
        <end position="171"/>
    </location>
</feature>
<reference evidence="8 9" key="1">
    <citation type="submission" date="2021-05" db="EMBL/GenBank/DDBJ databases">
        <authorList>
            <person name="Zhang Z.D."/>
            <person name="Osman G."/>
        </authorList>
    </citation>
    <scope>NUCLEOTIDE SEQUENCE [LARGE SCALE GENOMIC DNA]</scope>
    <source>
        <strain evidence="8 9">KCTC 32217</strain>
    </source>
</reference>
<dbReference type="Pfam" id="PF00034">
    <property type="entry name" value="Cytochrom_C"/>
    <property type="match status" value="1"/>
</dbReference>
<keyword evidence="3 4" id="KW-0408">Iron</keyword>
<proteinExistence type="predicted"/>
<dbReference type="InterPro" id="IPR036909">
    <property type="entry name" value="Cyt_c-like_dom_sf"/>
</dbReference>
<accession>A0AAP2CGY2</accession>
<dbReference type="InterPro" id="IPR009056">
    <property type="entry name" value="Cyt_c-like_dom"/>
</dbReference>
<evidence type="ECO:0000256" key="5">
    <source>
        <dbReference type="SAM" id="MobiDB-lite"/>
    </source>
</evidence>
<evidence type="ECO:0000259" key="7">
    <source>
        <dbReference type="PROSITE" id="PS51007"/>
    </source>
</evidence>
<dbReference type="SUPFAM" id="SSF46626">
    <property type="entry name" value="Cytochrome c"/>
    <property type="match status" value="1"/>
</dbReference>
<dbReference type="Proteomes" id="UP001319104">
    <property type="component" value="Unassembled WGS sequence"/>
</dbReference>
<comment type="caution">
    <text evidence="8">The sequence shown here is derived from an EMBL/GenBank/DDBJ whole genome shotgun (WGS) entry which is preliminary data.</text>
</comment>
<dbReference type="EMBL" id="JAHCMY010000005">
    <property type="protein sequence ID" value="MBS9524476.1"/>
    <property type="molecule type" value="Genomic_DNA"/>
</dbReference>
<dbReference type="AlphaFoldDB" id="A0AAP2CGY2"/>
<dbReference type="Gene3D" id="1.10.760.10">
    <property type="entry name" value="Cytochrome c-like domain"/>
    <property type="match status" value="1"/>
</dbReference>